<dbReference type="Pfam" id="PF00394">
    <property type="entry name" value="Cu-oxidase"/>
    <property type="match status" value="1"/>
</dbReference>
<dbReference type="SUPFAM" id="SSF49503">
    <property type="entry name" value="Cupredoxins"/>
    <property type="match status" value="3"/>
</dbReference>
<dbReference type="FunFam" id="2.60.40.420:FF:000031">
    <property type="entry name" value="Laccase-2 isoform A"/>
    <property type="match status" value="1"/>
</dbReference>
<feature type="signal peptide" evidence="5">
    <location>
        <begin position="1"/>
        <end position="23"/>
    </location>
</feature>
<comment type="caution">
    <text evidence="9">The sequence shown here is derived from an EMBL/GenBank/DDBJ whole genome shotgun (WGS) entry which is preliminary data.</text>
</comment>
<organism evidence="9 10">
    <name type="scientific">Plakobranchus ocellatus</name>
    <dbReference type="NCBI Taxonomy" id="259542"/>
    <lineage>
        <taxon>Eukaryota</taxon>
        <taxon>Metazoa</taxon>
        <taxon>Spiralia</taxon>
        <taxon>Lophotrochozoa</taxon>
        <taxon>Mollusca</taxon>
        <taxon>Gastropoda</taxon>
        <taxon>Heterobranchia</taxon>
        <taxon>Euthyneura</taxon>
        <taxon>Panpulmonata</taxon>
        <taxon>Sacoglossa</taxon>
        <taxon>Placobranchoidea</taxon>
        <taxon>Plakobranchidae</taxon>
        <taxon>Plakobranchus</taxon>
    </lineage>
</organism>
<gene>
    <name evidence="9" type="ORF">PoB_005849600</name>
</gene>
<dbReference type="CDD" id="cd13905">
    <property type="entry name" value="CuRO_3_tcLLC2_insect_like"/>
    <property type="match status" value="1"/>
</dbReference>
<dbReference type="InterPro" id="IPR011706">
    <property type="entry name" value="Cu-oxidase_C"/>
</dbReference>
<dbReference type="PROSITE" id="PS00080">
    <property type="entry name" value="MULTICOPPER_OXIDASE2"/>
    <property type="match status" value="1"/>
</dbReference>
<feature type="chain" id="PRO_5043730279" evidence="5">
    <location>
        <begin position="24"/>
        <end position="669"/>
    </location>
</feature>
<dbReference type="Gene3D" id="2.60.40.420">
    <property type="entry name" value="Cupredoxins - blue copper proteins"/>
    <property type="match status" value="3"/>
</dbReference>
<proteinExistence type="inferred from homology"/>
<dbReference type="InterPro" id="IPR002355">
    <property type="entry name" value="Cu_oxidase_Cu_BS"/>
</dbReference>
<dbReference type="EMBL" id="BLXT01006514">
    <property type="protein sequence ID" value="GFO31991.1"/>
    <property type="molecule type" value="Genomic_DNA"/>
</dbReference>
<sequence>MTWIFSVSFMLLGASVLITSAGAQKLQLQTAKPALSDKVILHRPLPWLRPRPQPKAWEYEISDYSDHPCKRECTKRGRPMTCKYVFVVENYYTLSRACQLCPFNQSHCSLPHCVAADGERRAIKVVNRMMPGPAIEVCQGDRLIITVVNRLEPSEVTTIHWHGQLQRRTPHMDGVGLITQCPIGFNSKFTYRFKAVDAGTHYWHAHSGPQRADGVYGALIVRKPKSFRLDPNSGLYSHDLSDHVILIGDWTEDSATDRLTKYTHVDYDAKPRLMLVNGKGRHAQILDDDSTVHYTPHAEFKVTPGQRYRFRLISNGIMNCPIQFSIDNHTMTIIESDGHSLLPFVVDSIIVNSGERYDFVLNADQTSPLRNYWIRLHGYNNCAMHKATQTAILKYDGAPDVLPPEPTTWEDAIRDGFSLNPALLDNSSPAVSAEISDLFAATFDSDLHATPQTPDMKIFLGIEFHGIENKVAHHPELYPFNGTYGYKFYSPHINWISNQMPPSPPLTQLGDLPSNQFCNIDTLSKDCKQEWCACTHHYKLALNALVELVIVDEGILSHAYHPMHLHGHKFSVVAMGKIGEKTTVDAVKALDEAGKITRRIERAPIKDTVIVPDGGYTVIRFKANNPGFWLFHCHVEFHSAMGMSMVFQVGEQKDFPRAPRNFQKCGDSN</sequence>
<feature type="domain" description="Plastocyanin-like" evidence="7">
    <location>
        <begin position="519"/>
        <end position="652"/>
    </location>
</feature>
<keyword evidence="4" id="KW-0186">Copper</keyword>
<dbReference type="InterPro" id="IPR045087">
    <property type="entry name" value="Cu-oxidase_fam"/>
</dbReference>
<evidence type="ECO:0000313" key="10">
    <source>
        <dbReference type="Proteomes" id="UP000735302"/>
    </source>
</evidence>
<protein>
    <submittedName>
        <fullName evidence="9">Multicopper oxidase</fullName>
    </submittedName>
</protein>
<dbReference type="GO" id="GO:0005507">
    <property type="term" value="F:copper ion binding"/>
    <property type="evidence" value="ECO:0007669"/>
    <property type="project" value="InterPro"/>
</dbReference>
<accession>A0AAV4C9J8</accession>
<dbReference type="Proteomes" id="UP000735302">
    <property type="component" value="Unassembled WGS sequence"/>
</dbReference>
<evidence type="ECO:0000259" key="6">
    <source>
        <dbReference type="Pfam" id="PF00394"/>
    </source>
</evidence>
<evidence type="ECO:0000256" key="5">
    <source>
        <dbReference type="SAM" id="SignalP"/>
    </source>
</evidence>
<keyword evidence="5" id="KW-0732">Signal</keyword>
<reference evidence="9 10" key="1">
    <citation type="journal article" date="2021" name="Elife">
        <title>Chloroplast acquisition without the gene transfer in kleptoplastic sea slugs, Plakobranchus ocellatus.</title>
        <authorList>
            <person name="Maeda T."/>
            <person name="Takahashi S."/>
            <person name="Yoshida T."/>
            <person name="Shimamura S."/>
            <person name="Takaki Y."/>
            <person name="Nagai Y."/>
            <person name="Toyoda A."/>
            <person name="Suzuki Y."/>
            <person name="Arimoto A."/>
            <person name="Ishii H."/>
            <person name="Satoh N."/>
            <person name="Nishiyama T."/>
            <person name="Hasebe M."/>
            <person name="Maruyama T."/>
            <person name="Minagawa J."/>
            <person name="Obokata J."/>
            <person name="Shigenobu S."/>
        </authorList>
    </citation>
    <scope>NUCLEOTIDE SEQUENCE [LARGE SCALE GENOMIC DNA]</scope>
</reference>
<dbReference type="AlphaFoldDB" id="A0AAV4C9J8"/>
<comment type="similarity">
    <text evidence="1">Belongs to the multicopper oxidase family.</text>
</comment>
<evidence type="ECO:0000313" key="9">
    <source>
        <dbReference type="EMBL" id="GFO31991.1"/>
    </source>
</evidence>
<dbReference type="InterPro" id="IPR008972">
    <property type="entry name" value="Cupredoxin"/>
</dbReference>
<dbReference type="InterPro" id="IPR011707">
    <property type="entry name" value="Cu-oxidase-like_N"/>
</dbReference>
<dbReference type="GO" id="GO:0006826">
    <property type="term" value="P:iron ion transport"/>
    <property type="evidence" value="ECO:0007669"/>
    <property type="project" value="TreeGrafter"/>
</dbReference>
<evidence type="ECO:0000256" key="2">
    <source>
        <dbReference type="ARBA" id="ARBA00022723"/>
    </source>
</evidence>
<dbReference type="GO" id="GO:0005886">
    <property type="term" value="C:plasma membrane"/>
    <property type="evidence" value="ECO:0007669"/>
    <property type="project" value="TreeGrafter"/>
</dbReference>
<dbReference type="GO" id="GO:0016491">
    <property type="term" value="F:oxidoreductase activity"/>
    <property type="evidence" value="ECO:0007669"/>
    <property type="project" value="UniProtKB-KW"/>
</dbReference>
<evidence type="ECO:0000256" key="1">
    <source>
        <dbReference type="ARBA" id="ARBA00010609"/>
    </source>
</evidence>
<evidence type="ECO:0000259" key="7">
    <source>
        <dbReference type="Pfam" id="PF07731"/>
    </source>
</evidence>
<dbReference type="CDD" id="cd13884">
    <property type="entry name" value="CuRO_2_tcLCC_insect_like"/>
    <property type="match status" value="1"/>
</dbReference>
<keyword evidence="10" id="KW-1185">Reference proteome</keyword>
<keyword evidence="2" id="KW-0479">Metal-binding</keyword>
<evidence type="ECO:0000256" key="4">
    <source>
        <dbReference type="ARBA" id="ARBA00023008"/>
    </source>
</evidence>
<feature type="domain" description="Plastocyanin-like" evidence="6">
    <location>
        <begin position="242"/>
        <end position="398"/>
    </location>
</feature>
<dbReference type="PANTHER" id="PTHR11709:SF394">
    <property type="entry name" value="FI03373P-RELATED"/>
    <property type="match status" value="1"/>
</dbReference>
<dbReference type="FunFam" id="2.60.40.420:FF:000045">
    <property type="entry name" value="Laccase 2"/>
    <property type="match status" value="1"/>
</dbReference>
<dbReference type="Pfam" id="PF07732">
    <property type="entry name" value="Cu-oxidase_3"/>
    <property type="match status" value="1"/>
</dbReference>
<dbReference type="Pfam" id="PF07731">
    <property type="entry name" value="Cu-oxidase_2"/>
    <property type="match status" value="1"/>
</dbReference>
<dbReference type="PANTHER" id="PTHR11709">
    <property type="entry name" value="MULTI-COPPER OXIDASE"/>
    <property type="match status" value="1"/>
</dbReference>
<feature type="domain" description="Plastocyanin-like" evidence="8">
    <location>
        <begin position="115"/>
        <end position="225"/>
    </location>
</feature>
<dbReference type="CDD" id="cd13858">
    <property type="entry name" value="CuRO_1_tcLCC2_insect_like"/>
    <property type="match status" value="1"/>
</dbReference>
<dbReference type="InterPro" id="IPR001117">
    <property type="entry name" value="Cu-oxidase_2nd"/>
</dbReference>
<evidence type="ECO:0000256" key="3">
    <source>
        <dbReference type="ARBA" id="ARBA00023002"/>
    </source>
</evidence>
<evidence type="ECO:0000259" key="8">
    <source>
        <dbReference type="Pfam" id="PF07732"/>
    </source>
</evidence>
<keyword evidence="3" id="KW-0560">Oxidoreductase</keyword>
<name>A0AAV4C9J8_9GAST</name>